<dbReference type="Pfam" id="PF00795">
    <property type="entry name" value="CN_hydrolase"/>
    <property type="match status" value="1"/>
</dbReference>
<dbReference type="GO" id="GO:0016787">
    <property type="term" value="F:hydrolase activity"/>
    <property type="evidence" value="ECO:0007669"/>
    <property type="project" value="UniProtKB-KW"/>
</dbReference>
<dbReference type="RefSeq" id="WP_344685912.1">
    <property type="nucleotide sequence ID" value="NZ_BAAAVT010000009.1"/>
</dbReference>
<evidence type="ECO:0000259" key="3">
    <source>
        <dbReference type="PROSITE" id="PS50263"/>
    </source>
</evidence>
<proteinExistence type="inferred from homology"/>
<keyword evidence="2 4" id="KW-0378">Hydrolase</keyword>
<keyword evidence="5" id="KW-1185">Reference proteome</keyword>
<dbReference type="EMBL" id="BAAAVT010000009">
    <property type="protein sequence ID" value="GAA3063881.1"/>
    <property type="molecule type" value="Genomic_DNA"/>
</dbReference>
<feature type="domain" description="CN hydrolase" evidence="3">
    <location>
        <begin position="1"/>
        <end position="238"/>
    </location>
</feature>
<evidence type="ECO:0000256" key="1">
    <source>
        <dbReference type="ARBA" id="ARBA00010613"/>
    </source>
</evidence>
<dbReference type="InterPro" id="IPR050345">
    <property type="entry name" value="Aliph_Amidase/BUP"/>
</dbReference>
<gene>
    <name evidence="4" type="ORF">GCM10010529_16270</name>
</gene>
<evidence type="ECO:0000313" key="5">
    <source>
        <dbReference type="Proteomes" id="UP001500236"/>
    </source>
</evidence>
<comment type="similarity">
    <text evidence="1">Belongs to the carbon-nitrogen hydrolase superfamily. NIT1/NIT2 family.</text>
</comment>
<dbReference type="InterPro" id="IPR036526">
    <property type="entry name" value="C-N_Hydrolase_sf"/>
</dbReference>
<dbReference type="Gene3D" id="3.60.110.10">
    <property type="entry name" value="Carbon-nitrogen hydrolase"/>
    <property type="match status" value="1"/>
</dbReference>
<dbReference type="PROSITE" id="PS01227">
    <property type="entry name" value="UPF0012"/>
    <property type="match status" value="1"/>
</dbReference>
<organism evidence="4 5">
    <name type="scientific">Nesterenkonia aethiopica</name>
    <dbReference type="NCBI Taxonomy" id="269144"/>
    <lineage>
        <taxon>Bacteria</taxon>
        <taxon>Bacillati</taxon>
        <taxon>Actinomycetota</taxon>
        <taxon>Actinomycetes</taxon>
        <taxon>Micrococcales</taxon>
        <taxon>Micrococcaceae</taxon>
        <taxon>Nesterenkonia</taxon>
    </lineage>
</organism>
<dbReference type="PROSITE" id="PS50263">
    <property type="entry name" value="CN_HYDROLASE"/>
    <property type="match status" value="1"/>
</dbReference>
<dbReference type="PANTHER" id="PTHR43674:SF2">
    <property type="entry name" value="BETA-UREIDOPROPIONASE"/>
    <property type="match status" value="1"/>
</dbReference>
<sequence length="269" mass="28069">MRIALLQDTAVPLDIDHNLGLISDAAQRARAAGAELLVTPELFATGYAPALIRASVTPEAVLDARERLTTIAREAGIALVHSLPGDGPAEARPIQGILVSPDGETLAVHTKIHLFGPEEKAAFVPGEDAPPVAELSGLTLGLVVCYDVEFPETVRELARRGADVVLVPTALAGGFAGVTGTLIPARALENQLTVAYTNHAGIEDGLLFDGASVVAGPDGVVLASAGAGPELLIAEVGPAQGGRSPEEAPEGPWYLRDRRPELYRRWADH</sequence>
<reference evidence="5" key="1">
    <citation type="journal article" date="2019" name="Int. J. Syst. Evol. Microbiol.">
        <title>The Global Catalogue of Microorganisms (GCM) 10K type strain sequencing project: providing services to taxonomists for standard genome sequencing and annotation.</title>
        <authorList>
            <consortium name="The Broad Institute Genomics Platform"/>
            <consortium name="The Broad Institute Genome Sequencing Center for Infectious Disease"/>
            <person name="Wu L."/>
            <person name="Ma J."/>
        </authorList>
    </citation>
    <scope>NUCLEOTIDE SEQUENCE [LARGE SCALE GENOMIC DNA]</scope>
    <source>
        <strain evidence="5">JCM 14309</strain>
    </source>
</reference>
<name>A0ABP6LW19_9MICC</name>
<evidence type="ECO:0000256" key="2">
    <source>
        <dbReference type="ARBA" id="ARBA00022801"/>
    </source>
</evidence>
<dbReference type="InterPro" id="IPR001110">
    <property type="entry name" value="UPF0012_CS"/>
</dbReference>
<dbReference type="Proteomes" id="UP001500236">
    <property type="component" value="Unassembled WGS sequence"/>
</dbReference>
<protein>
    <submittedName>
        <fullName evidence="4">Carbon-nitrogen hydrolase family protein</fullName>
    </submittedName>
</protein>
<dbReference type="InterPro" id="IPR003010">
    <property type="entry name" value="C-N_Hydrolase"/>
</dbReference>
<dbReference type="PANTHER" id="PTHR43674">
    <property type="entry name" value="NITRILASE C965.09-RELATED"/>
    <property type="match status" value="1"/>
</dbReference>
<dbReference type="SUPFAM" id="SSF56317">
    <property type="entry name" value="Carbon-nitrogen hydrolase"/>
    <property type="match status" value="1"/>
</dbReference>
<evidence type="ECO:0000313" key="4">
    <source>
        <dbReference type="EMBL" id="GAA3063881.1"/>
    </source>
</evidence>
<comment type="caution">
    <text evidence="4">The sequence shown here is derived from an EMBL/GenBank/DDBJ whole genome shotgun (WGS) entry which is preliminary data.</text>
</comment>
<accession>A0ABP6LW19</accession>